<keyword evidence="9 11" id="KW-0472">Membrane</keyword>
<dbReference type="FunFam" id="1.50.40.10:FF:000049">
    <property type="entry name" value="Solute carrier family 25 member 45"/>
    <property type="match status" value="1"/>
</dbReference>
<feature type="repeat" description="Solcar" evidence="11">
    <location>
        <begin position="1"/>
        <end position="83"/>
    </location>
</feature>
<comment type="subcellular location">
    <subcellularLocation>
        <location evidence="1">Mitochondrion inner membrane</location>
        <topology evidence="1">Multi-pass membrane protein</topology>
    </subcellularLocation>
</comment>
<dbReference type="PROSITE" id="PS50920">
    <property type="entry name" value="SOLCAR"/>
    <property type="match status" value="3"/>
</dbReference>
<dbReference type="Pfam" id="PF00153">
    <property type="entry name" value="Mito_carr"/>
    <property type="match status" value="3"/>
</dbReference>
<name>A0A091E008_FUKDA</name>
<keyword evidence="4 11" id="KW-0812">Transmembrane</keyword>
<feature type="repeat" description="Solcar" evidence="11">
    <location>
        <begin position="197"/>
        <end position="284"/>
    </location>
</feature>
<dbReference type="EMBL" id="KN122776">
    <property type="protein sequence ID" value="KFO28411.1"/>
    <property type="molecule type" value="Genomic_DNA"/>
</dbReference>
<evidence type="ECO:0000256" key="4">
    <source>
        <dbReference type="ARBA" id="ARBA00022692"/>
    </source>
</evidence>
<evidence type="ECO:0000256" key="8">
    <source>
        <dbReference type="ARBA" id="ARBA00023128"/>
    </source>
</evidence>
<evidence type="ECO:0000256" key="3">
    <source>
        <dbReference type="ARBA" id="ARBA00022448"/>
    </source>
</evidence>
<sequence length="389" mass="42125">MPVEEFVAGWISGALGLVMGYPFDTLKVRLQTQNTYRGITDCMAKIYHHESILGFFKGMSFPIASIALVNSILFGVYSNTLQVLTATSHQDQRAQLPSYTHIFIAGCTGGFLQASSVLSNVEALPPAKSESRVQPGSPPPKYRGPVHCAATIFQEEGPRGLFRGSGALMLRDTPTLGFYFVTYEGLCHQYTPAGQQPSSTTVLVAGGFAGIASWVTATPFDVIKARMQMGGVNQRAYKGMLDCIVTSFWQEGLGVFFRGFTINSARAFPVNAVTFLCYEYLLRVWGYSHRPPGCRCPSLPLNSTLFPASSPSFSRSCFPVLSWPSDYSAASQTAAPPSLLLASSAEKRGKGYAWPLDATYYSTLQPGFGLPSASDFKDVPEIEGASEDP</sequence>
<evidence type="ECO:0000256" key="2">
    <source>
        <dbReference type="ARBA" id="ARBA00006375"/>
    </source>
</evidence>
<feature type="transmembrane region" description="Helical" evidence="13">
    <location>
        <begin position="6"/>
        <end position="23"/>
    </location>
</feature>
<evidence type="ECO:0000256" key="12">
    <source>
        <dbReference type="RuleBase" id="RU000488"/>
    </source>
</evidence>
<keyword evidence="5" id="KW-0677">Repeat</keyword>
<evidence type="ECO:0000256" key="1">
    <source>
        <dbReference type="ARBA" id="ARBA00004448"/>
    </source>
</evidence>
<protein>
    <recommendedName>
        <fullName evidence="10">Solute carrier family 25 member 45</fullName>
    </recommendedName>
</protein>
<dbReference type="InterPro" id="IPR018108">
    <property type="entry name" value="MCP_transmembrane"/>
</dbReference>
<evidence type="ECO:0000256" key="7">
    <source>
        <dbReference type="ARBA" id="ARBA00022989"/>
    </source>
</evidence>
<dbReference type="InterPro" id="IPR050567">
    <property type="entry name" value="Mitochondrial_Carrier"/>
</dbReference>
<keyword evidence="6" id="KW-0999">Mitochondrion inner membrane</keyword>
<proteinExistence type="inferred from homology"/>
<reference evidence="14 15" key="1">
    <citation type="submission" date="2013-11" db="EMBL/GenBank/DDBJ databases">
        <title>The Damaraland mole rat (Fukomys damarensis) genome and evolution of African mole rats.</title>
        <authorList>
            <person name="Gladyshev V.N."/>
            <person name="Fang X."/>
        </authorList>
    </citation>
    <scope>NUCLEOTIDE SEQUENCE [LARGE SCALE GENOMIC DNA]</scope>
    <source>
        <tissue evidence="14">Liver</tissue>
    </source>
</reference>
<feature type="repeat" description="Solcar" evidence="11">
    <location>
        <begin position="100"/>
        <end position="189"/>
    </location>
</feature>
<evidence type="ECO:0000256" key="10">
    <source>
        <dbReference type="ARBA" id="ARBA00070486"/>
    </source>
</evidence>
<accession>A0A091E008</accession>
<keyword evidence="8" id="KW-0496">Mitochondrion</keyword>
<dbReference type="eggNOG" id="KOG0758">
    <property type="taxonomic scope" value="Eukaryota"/>
</dbReference>
<organism evidence="14 15">
    <name type="scientific">Fukomys damarensis</name>
    <name type="common">Damaraland mole rat</name>
    <name type="synonym">Cryptomys damarensis</name>
    <dbReference type="NCBI Taxonomy" id="885580"/>
    <lineage>
        <taxon>Eukaryota</taxon>
        <taxon>Metazoa</taxon>
        <taxon>Chordata</taxon>
        <taxon>Craniata</taxon>
        <taxon>Vertebrata</taxon>
        <taxon>Euteleostomi</taxon>
        <taxon>Mammalia</taxon>
        <taxon>Eutheria</taxon>
        <taxon>Euarchontoglires</taxon>
        <taxon>Glires</taxon>
        <taxon>Rodentia</taxon>
        <taxon>Hystricomorpha</taxon>
        <taxon>Bathyergidae</taxon>
        <taxon>Fukomys</taxon>
    </lineage>
</organism>
<evidence type="ECO:0000313" key="15">
    <source>
        <dbReference type="Proteomes" id="UP000028990"/>
    </source>
</evidence>
<dbReference type="STRING" id="885580.ENSFDAP00000017988"/>
<dbReference type="Gene3D" id="1.50.40.10">
    <property type="entry name" value="Mitochondrial carrier domain"/>
    <property type="match status" value="2"/>
</dbReference>
<dbReference type="PANTHER" id="PTHR45624:SF6">
    <property type="entry name" value="SOLUTE CARRIER FAMILY 25 MEMBER 45"/>
    <property type="match status" value="1"/>
</dbReference>
<dbReference type="InterPro" id="IPR023395">
    <property type="entry name" value="MCP_dom_sf"/>
</dbReference>
<comment type="similarity">
    <text evidence="2 12">Belongs to the mitochondrial carrier (TC 2.A.29) family.</text>
</comment>
<evidence type="ECO:0000256" key="13">
    <source>
        <dbReference type="SAM" id="Phobius"/>
    </source>
</evidence>
<dbReference type="AlphaFoldDB" id="A0A091E008"/>
<dbReference type="SUPFAM" id="SSF103506">
    <property type="entry name" value="Mitochondrial carrier"/>
    <property type="match status" value="1"/>
</dbReference>
<dbReference type="GO" id="GO:0022857">
    <property type="term" value="F:transmembrane transporter activity"/>
    <property type="evidence" value="ECO:0007669"/>
    <property type="project" value="TreeGrafter"/>
</dbReference>
<keyword evidence="3 12" id="KW-0813">Transport</keyword>
<dbReference type="PANTHER" id="PTHR45624">
    <property type="entry name" value="MITOCHONDRIAL BASIC AMINO ACIDS TRANSPORTER-RELATED"/>
    <property type="match status" value="1"/>
</dbReference>
<keyword evidence="7 13" id="KW-1133">Transmembrane helix</keyword>
<evidence type="ECO:0000256" key="5">
    <source>
        <dbReference type="ARBA" id="ARBA00022737"/>
    </source>
</evidence>
<keyword evidence="15" id="KW-1185">Reference proteome</keyword>
<dbReference type="GO" id="GO:0005743">
    <property type="term" value="C:mitochondrial inner membrane"/>
    <property type="evidence" value="ECO:0007669"/>
    <property type="project" value="UniProtKB-SubCell"/>
</dbReference>
<dbReference type="Proteomes" id="UP000028990">
    <property type="component" value="Unassembled WGS sequence"/>
</dbReference>
<gene>
    <name evidence="14" type="ORF">H920_10272</name>
</gene>
<evidence type="ECO:0000256" key="9">
    <source>
        <dbReference type="ARBA" id="ARBA00023136"/>
    </source>
</evidence>
<evidence type="ECO:0000313" key="14">
    <source>
        <dbReference type="EMBL" id="KFO28411.1"/>
    </source>
</evidence>
<evidence type="ECO:0000256" key="6">
    <source>
        <dbReference type="ARBA" id="ARBA00022792"/>
    </source>
</evidence>
<feature type="transmembrane region" description="Helical" evidence="13">
    <location>
        <begin position="55"/>
        <end position="77"/>
    </location>
</feature>
<evidence type="ECO:0000256" key="11">
    <source>
        <dbReference type="PROSITE-ProRule" id="PRU00282"/>
    </source>
</evidence>